<reference evidence="1 2" key="1">
    <citation type="submission" date="2013-02" db="EMBL/GenBank/DDBJ databases">
        <title>The Genome Sequence of Enterococcus gilvus ATCC BAA-350.</title>
        <authorList>
            <consortium name="The Broad Institute Genome Sequencing Platform"/>
            <consortium name="The Broad Institute Genome Sequencing Center for Infectious Disease"/>
            <person name="Earl A.M."/>
            <person name="Gilmore M.S."/>
            <person name="Lebreton F."/>
            <person name="Walker B."/>
            <person name="Young S.K."/>
            <person name="Zeng Q."/>
            <person name="Gargeya S."/>
            <person name="Fitzgerald M."/>
            <person name="Haas B."/>
            <person name="Abouelleil A."/>
            <person name="Alvarado L."/>
            <person name="Arachchi H.M."/>
            <person name="Berlin A.M."/>
            <person name="Chapman S.B."/>
            <person name="Dewar J."/>
            <person name="Goldberg J."/>
            <person name="Griggs A."/>
            <person name="Gujja S."/>
            <person name="Hansen M."/>
            <person name="Howarth C."/>
            <person name="Imamovic A."/>
            <person name="Larimer J."/>
            <person name="McCowan C."/>
            <person name="Murphy C."/>
            <person name="Neiman D."/>
            <person name="Pearson M."/>
            <person name="Priest M."/>
            <person name="Roberts A."/>
            <person name="Saif S."/>
            <person name="Shea T."/>
            <person name="Sisk P."/>
            <person name="Sykes S."/>
            <person name="Wortman J."/>
            <person name="Nusbaum C."/>
            <person name="Birren B."/>
        </authorList>
    </citation>
    <scope>NUCLEOTIDE SEQUENCE [LARGE SCALE GENOMIC DNA]</scope>
    <source>
        <strain evidence="1 2">ATCC BAA-350</strain>
    </source>
</reference>
<dbReference type="HOGENOM" id="CLU_3429023_0_0_9"/>
<evidence type="ECO:0000313" key="2">
    <source>
        <dbReference type="Proteomes" id="UP000013750"/>
    </source>
</evidence>
<proteinExistence type="predicted"/>
<organism evidence="1 2">
    <name type="scientific">Enterococcus gilvus ATCC BAA-350</name>
    <dbReference type="NCBI Taxonomy" id="1158614"/>
    <lineage>
        <taxon>Bacteria</taxon>
        <taxon>Bacillati</taxon>
        <taxon>Bacillota</taxon>
        <taxon>Bacilli</taxon>
        <taxon>Lactobacillales</taxon>
        <taxon>Enterococcaceae</taxon>
        <taxon>Enterococcus</taxon>
    </lineage>
</organism>
<dbReference type="AlphaFoldDB" id="R2V409"/>
<comment type="caution">
    <text evidence="1">The sequence shown here is derived from an EMBL/GenBank/DDBJ whole genome shotgun (WGS) entry which is preliminary data.</text>
</comment>
<protein>
    <submittedName>
        <fullName evidence="1">Uncharacterized protein</fullName>
    </submittedName>
</protein>
<sequence>MKDVRTSVLSQELFSGIINQ</sequence>
<evidence type="ECO:0000313" key="1">
    <source>
        <dbReference type="EMBL" id="EOI52505.1"/>
    </source>
</evidence>
<dbReference type="EMBL" id="AJDQ01000021">
    <property type="protein sequence ID" value="EOI52505.1"/>
    <property type="molecule type" value="Genomic_DNA"/>
</dbReference>
<feature type="non-terminal residue" evidence="1">
    <location>
        <position position="20"/>
    </location>
</feature>
<accession>R2V409</accession>
<gene>
    <name evidence="1" type="ORF">UKC_04073</name>
</gene>
<dbReference type="Proteomes" id="UP000013750">
    <property type="component" value="Unassembled WGS sequence"/>
</dbReference>
<name>R2V409_9ENTE</name>